<dbReference type="Gene3D" id="3.40.50.300">
    <property type="entry name" value="P-loop containing nucleotide triphosphate hydrolases"/>
    <property type="match status" value="1"/>
</dbReference>
<dbReference type="SUPFAM" id="SSF52540">
    <property type="entry name" value="P-loop containing nucleoside triphosphate hydrolases"/>
    <property type="match status" value="1"/>
</dbReference>
<dbReference type="AlphaFoldDB" id="A0A843W2U2"/>
<dbReference type="GO" id="GO:0005524">
    <property type="term" value="F:ATP binding"/>
    <property type="evidence" value="ECO:0007669"/>
    <property type="project" value="InterPro"/>
</dbReference>
<dbReference type="FunFam" id="3.40.50.10810:FF:000038">
    <property type="entry name" value="Protein CHROMATIN REMODELING 19 isoform A"/>
    <property type="match status" value="1"/>
</dbReference>
<dbReference type="OrthoDB" id="5857104at2759"/>
<dbReference type="PROSITE" id="PS51192">
    <property type="entry name" value="HELICASE_ATP_BIND_1"/>
    <property type="match status" value="1"/>
</dbReference>
<dbReference type="PANTHER" id="PTHR10799">
    <property type="entry name" value="SNF2/RAD54 HELICASE FAMILY"/>
    <property type="match status" value="1"/>
</dbReference>
<comment type="caution">
    <text evidence="3">The sequence shown here is derived from an EMBL/GenBank/DDBJ whole genome shotgun (WGS) entry which is preliminary data.</text>
</comment>
<dbReference type="Proteomes" id="UP000652761">
    <property type="component" value="Unassembled WGS sequence"/>
</dbReference>
<sequence length="664" mass="75255">RQSDPAQADPTPIPILASAAPPCSPPFQASSSRHVHFPVPILGFRSATTPPPPSVTMKGVFDEISDEEWENHTFVASRVLKKRDSPLPSIESFAYRSTKCQRPEEQSGVRPRESTAIVHDEEDGNDEVTVVRSVQGGRSRTRRFVVDEGSEEENLPEVVEVRSTEDEGEFVDGELGDEEQFVDGELEDEEQFVDGELEDEVEEELGKQEEVDLVRKALQKCAKISATLRQELYGSAASCCERYAEVDASAARIVTQEDIDAVCPSQETGFEPTLKPYQLVGVNFLLLLYRKNIGGGEKYFTVHSRFLCFLVLLSNIMMVLCTAILADEMGLGKTVQISICLTGLLLFQAVTYLNLLNHLDNDPGPHLIVCPASLLENWERELRRWCPSFSVVLFHGAARTTYSRELNSMGKAGLPPPFNVLVTCYSLFERRTAQQKDDRKVLRHWQWSCVLMDEAHALKDKSSSRWRSLMSIAKNARQRLMLTGTPLQNDLHELWSLLEFMMPDIFANEDADFKKQLNADDNDLIVRIKSILGPFVLRRLKSDVMQQLSAKIQQVEYVPMEVEQAEAYKEAICDYRAFSQARTIKSLDATSSKNVSSLPKRQMSNYFMQFRKIANHPLLVRRIYKDGDVLHFAKMLYSKGAFGFECNLERAIQELQSYNDFEIH</sequence>
<evidence type="ECO:0000256" key="1">
    <source>
        <dbReference type="SAM" id="MobiDB-lite"/>
    </source>
</evidence>
<feature type="domain" description="Helicase ATP-binding" evidence="2">
    <location>
        <begin position="314"/>
        <end position="504"/>
    </location>
</feature>
<feature type="region of interest" description="Disordered" evidence="1">
    <location>
        <begin position="1"/>
        <end position="32"/>
    </location>
</feature>
<dbReference type="Gene3D" id="3.40.50.10810">
    <property type="entry name" value="Tandem AAA-ATPase domain"/>
    <property type="match status" value="1"/>
</dbReference>
<name>A0A843W2U2_COLES</name>
<reference evidence="3" key="1">
    <citation type="submission" date="2017-07" db="EMBL/GenBank/DDBJ databases">
        <title>Taro Niue Genome Assembly and Annotation.</title>
        <authorList>
            <person name="Atibalentja N."/>
            <person name="Keating K."/>
            <person name="Fields C.J."/>
        </authorList>
    </citation>
    <scope>NUCLEOTIDE SEQUENCE</scope>
    <source>
        <strain evidence="3">Niue_2</strain>
        <tissue evidence="3">Leaf</tissue>
    </source>
</reference>
<keyword evidence="4" id="KW-1185">Reference proteome</keyword>
<dbReference type="CDD" id="cd17919">
    <property type="entry name" value="DEXHc_Snf"/>
    <property type="match status" value="1"/>
</dbReference>
<dbReference type="InterPro" id="IPR014001">
    <property type="entry name" value="Helicase_ATP-bd"/>
</dbReference>
<dbReference type="SMART" id="SM00487">
    <property type="entry name" value="DEXDc"/>
    <property type="match status" value="1"/>
</dbReference>
<dbReference type="InterPro" id="IPR038718">
    <property type="entry name" value="SNF2-like_sf"/>
</dbReference>
<evidence type="ECO:0000313" key="3">
    <source>
        <dbReference type="EMBL" id="MQL99354.1"/>
    </source>
</evidence>
<dbReference type="Pfam" id="PF00176">
    <property type="entry name" value="SNF2-rel_dom"/>
    <property type="match status" value="1"/>
</dbReference>
<accession>A0A843W2U2</accession>
<gene>
    <name evidence="3" type="ORF">Taro_032078</name>
</gene>
<feature type="non-terminal residue" evidence="3">
    <location>
        <position position="664"/>
    </location>
</feature>
<dbReference type="InterPro" id="IPR027417">
    <property type="entry name" value="P-loop_NTPase"/>
</dbReference>
<dbReference type="EMBL" id="NMUH01002335">
    <property type="protein sequence ID" value="MQL99354.1"/>
    <property type="molecule type" value="Genomic_DNA"/>
</dbReference>
<feature type="non-terminal residue" evidence="3">
    <location>
        <position position="1"/>
    </location>
</feature>
<evidence type="ECO:0000259" key="2">
    <source>
        <dbReference type="PROSITE" id="PS51192"/>
    </source>
</evidence>
<organism evidence="3 4">
    <name type="scientific">Colocasia esculenta</name>
    <name type="common">Wild taro</name>
    <name type="synonym">Arum esculentum</name>
    <dbReference type="NCBI Taxonomy" id="4460"/>
    <lineage>
        <taxon>Eukaryota</taxon>
        <taxon>Viridiplantae</taxon>
        <taxon>Streptophyta</taxon>
        <taxon>Embryophyta</taxon>
        <taxon>Tracheophyta</taxon>
        <taxon>Spermatophyta</taxon>
        <taxon>Magnoliopsida</taxon>
        <taxon>Liliopsida</taxon>
        <taxon>Araceae</taxon>
        <taxon>Aroideae</taxon>
        <taxon>Colocasieae</taxon>
        <taxon>Colocasia</taxon>
    </lineage>
</organism>
<evidence type="ECO:0000313" key="4">
    <source>
        <dbReference type="Proteomes" id="UP000652761"/>
    </source>
</evidence>
<protein>
    <recommendedName>
        <fullName evidence="2">Helicase ATP-binding domain-containing protein</fullName>
    </recommendedName>
</protein>
<proteinExistence type="predicted"/>
<dbReference type="InterPro" id="IPR000330">
    <property type="entry name" value="SNF2_N"/>
</dbReference>